<dbReference type="PANTHER" id="PTHR38166">
    <property type="entry name" value="C2H2-TYPE DOMAIN-CONTAINING PROTEIN-RELATED"/>
    <property type="match status" value="1"/>
</dbReference>
<comment type="caution">
    <text evidence="2">The sequence shown here is derived from an EMBL/GenBank/DDBJ whole genome shotgun (WGS) entry which is preliminary data.</text>
</comment>
<evidence type="ECO:0000313" key="2">
    <source>
        <dbReference type="EMBL" id="KAJ2896487.1"/>
    </source>
</evidence>
<feature type="compositionally biased region" description="Basic residues" evidence="1">
    <location>
        <begin position="193"/>
        <end position="203"/>
    </location>
</feature>
<dbReference type="PANTHER" id="PTHR38166:SF1">
    <property type="entry name" value="C2H2-TYPE DOMAIN-CONTAINING PROTEIN"/>
    <property type="match status" value="1"/>
</dbReference>
<feature type="region of interest" description="Disordered" evidence="1">
    <location>
        <begin position="1"/>
        <end position="51"/>
    </location>
</feature>
<name>A0AAD5RL10_9PEZI</name>
<dbReference type="EMBL" id="JAKWBI020000329">
    <property type="protein sequence ID" value="KAJ2896487.1"/>
    <property type="molecule type" value="Genomic_DNA"/>
</dbReference>
<feature type="region of interest" description="Disordered" evidence="1">
    <location>
        <begin position="256"/>
        <end position="312"/>
    </location>
</feature>
<organism evidence="2 3">
    <name type="scientific">Zalerion maritima</name>
    <dbReference type="NCBI Taxonomy" id="339359"/>
    <lineage>
        <taxon>Eukaryota</taxon>
        <taxon>Fungi</taxon>
        <taxon>Dikarya</taxon>
        <taxon>Ascomycota</taxon>
        <taxon>Pezizomycotina</taxon>
        <taxon>Sordariomycetes</taxon>
        <taxon>Lulworthiomycetidae</taxon>
        <taxon>Lulworthiales</taxon>
        <taxon>Lulworthiaceae</taxon>
        <taxon>Zalerion</taxon>
    </lineage>
</organism>
<accession>A0AAD5RL10</accession>
<sequence length="406" mass="45024">MRGTSTPSQPHSSGFRASKRQRRPKVTLTRIPETRPPTQVSPSTSSAQTLPNIDPDALRFILISCTNATTSCIPSQKSGPGDFIINIPSFLAFLTLVLSEENKNDSESLRRAFRQALWNGRRRVRFGPAAPRTMPPPGFERSLMEVIKGVVGMVEEVFTGRVGGLADTGDEKLVIGQKPTATCSKKEAEGKDARKKGKRKISKGRGGGVKNRKKRPHLVHRGGCSYGEGYFDTPYLTRTDGGPAQGHYYHNELKIAHTPGNGQSTSVVPSRQSNNNNSAQRRDDNHDDDEGKDGAPLHGGPSPPQDPSDKAKKRLACPFFKRSPQRIKEHLYRHHLLPPHCRRCHTLFPSDDDDTPGTDRLHAHQRANTPCELRTASPPEGVTHINWTWNCRDPRDHCPYFSTSDD</sequence>
<evidence type="ECO:0000313" key="3">
    <source>
        <dbReference type="Proteomes" id="UP001201980"/>
    </source>
</evidence>
<evidence type="ECO:0008006" key="4">
    <source>
        <dbReference type="Google" id="ProtNLM"/>
    </source>
</evidence>
<feature type="compositionally biased region" description="Low complexity" evidence="1">
    <location>
        <begin position="270"/>
        <end position="279"/>
    </location>
</feature>
<reference evidence="2" key="1">
    <citation type="submission" date="2022-07" db="EMBL/GenBank/DDBJ databases">
        <title>Draft genome sequence of Zalerion maritima ATCC 34329, a (micro)plastics degrading marine fungus.</title>
        <authorList>
            <person name="Paco A."/>
            <person name="Goncalves M.F.M."/>
            <person name="Rocha-Santos T.A.P."/>
            <person name="Alves A."/>
        </authorList>
    </citation>
    <scope>NUCLEOTIDE SEQUENCE</scope>
    <source>
        <strain evidence="2">ATCC 34329</strain>
    </source>
</reference>
<feature type="compositionally biased region" description="Polar residues" evidence="1">
    <location>
        <begin position="260"/>
        <end position="269"/>
    </location>
</feature>
<evidence type="ECO:0000256" key="1">
    <source>
        <dbReference type="SAM" id="MobiDB-lite"/>
    </source>
</evidence>
<gene>
    <name evidence="2" type="ORF">MKZ38_005475</name>
</gene>
<feature type="compositionally biased region" description="Polar residues" evidence="1">
    <location>
        <begin position="36"/>
        <end position="51"/>
    </location>
</feature>
<dbReference type="AlphaFoldDB" id="A0AAD5RL10"/>
<proteinExistence type="predicted"/>
<keyword evidence="3" id="KW-1185">Reference proteome</keyword>
<protein>
    <recommendedName>
        <fullName evidence="4">C2H2-type domain-containing protein</fullName>
    </recommendedName>
</protein>
<dbReference type="Proteomes" id="UP001201980">
    <property type="component" value="Unassembled WGS sequence"/>
</dbReference>
<feature type="region of interest" description="Disordered" evidence="1">
    <location>
        <begin position="185"/>
        <end position="224"/>
    </location>
</feature>
<feature type="compositionally biased region" description="Polar residues" evidence="1">
    <location>
        <begin position="1"/>
        <end position="12"/>
    </location>
</feature>
<feature type="compositionally biased region" description="Basic residues" evidence="1">
    <location>
        <begin position="210"/>
        <end position="220"/>
    </location>
</feature>